<dbReference type="SUPFAM" id="SSF50800">
    <property type="entry name" value="PK beta-barrel domain-like"/>
    <property type="match status" value="1"/>
</dbReference>
<dbReference type="AlphaFoldDB" id="A0A6J4N4Q6"/>
<dbReference type="GO" id="GO:0030170">
    <property type="term" value="F:pyridoxal phosphate binding"/>
    <property type="evidence" value="ECO:0007669"/>
    <property type="project" value="InterPro"/>
</dbReference>
<evidence type="ECO:0000259" key="1">
    <source>
        <dbReference type="PROSITE" id="PS51340"/>
    </source>
</evidence>
<dbReference type="GO" id="GO:0030151">
    <property type="term" value="F:molybdenum ion binding"/>
    <property type="evidence" value="ECO:0007669"/>
    <property type="project" value="InterPro"/>
</dbReference>
<dbReference type="InterPro" id="IPR005302">
    <property type="entry name" value="MoCF_Sase_C"/>
</dbReference>
<dbReference type="EMBL" id="CADCUO010000016">
    <property type="protein sequence ID" value="CAA9373087.1"/>
    <property type="molecule type" value="Genomic_DNA"/>
</dbReference>
<dbReference type="PROSITE" id="PS51340">
    <property type="entry name" value="MOSC"/>
    <property type="match status" value="1"/>
</dbReference>
<dbReference type="Pfam" id="PF03473">
    <property type="entry name" value="MOSC"/>
    <property type="match status" value="1"/>
</dbReference>
<dbReference type="InterPro" id="IPR011037">
    <property type="entry name" value="Pyrv_Knase-like_insert_dom_sf"/>
</dbReference>
<feature type="domain" description="MOSC" evidence="1">
    <location>
        <begin position="98"/>
        <end position="260"/>
    </location>
</feature>
<proteinExistence type="predicted"/>
<dbReference type="SUPFAM" id="SSF141673">
    <property type="entry name" value="MOSC N-terminal domain-like"/>
    <property type="match status" value="1"/>
</dbReference>
<reference evidence="2" key="1">
    <citation type="submission" date="2020-02" db="EMBL/GenBank/DDBJ databases">
        <authorList>
            <person name="Meier V. D."/>
        </authorList>
    </citation>
    <scope>NUCLEOTIDE SEQUENCE</scope>
    <source>
        <strain evidence="2">AVDCRST_MAG75</strain>
    </source>
</reference>
<sequence>MKVARIGLTPVKGTRHQARTEVELTRTGPVGDRVFCLVDPNRRQVLKTVATAPLLAISTSWSGGILTADIGGADLSGVPAVTGGAIKVDYWGRQITAQPVSGPWSAAFSDYLNRPVVLAATHVGDIVYGDSVSVVTTASLASLRVARRRPGAATDELDLHSDSARFRSTFVIDTTDSPYDTAGGELRWIGHDLDIGSATVRLTGAIVRCAVVDLHPSTGQSDLRLLKALPRDPAGEPVFGLQGVVVRPGMVRVNSVAAAPVRRTRSSEGALVDSRCRP</sequence>
<dbReference type="Pfam" id="PF03476">
    <property type="entry name" value="MOSC_N"/>
    <property type="match status" value="1"/>
</dbReference>
<accession>A0A6J4N4Q6</accession>
<organism evidence="2">
    <name type="scientific">uncultured Propionibacteriaceae bacterium</name>
    <dbReference type="NCBI Taxonomy" id="257457"/>
    <lineage>
        <taxon>Bacteria</taxon>
        <taxon>Bacillati</taxon>
        <taxon>Actinomycetota</taxon>
        <taxon>Actinomycetes</taxon>
        <taxon>Propionibacteriales</taxon>
        <taxon>Propionibacteriaceae</taxon>
        <taxon>environmental samples</taxon>
    </lineage>
</organism>
<protein>
    <recommendedName>
        <fullName evidence="1">MOSC domain-containing protein</fullName>
    </recommendedName>
</protein>
<dbReference type="InterPro" id="IPR005303">
    <property type="entry name" value="MOCOS_middle"/>
</dbReference>
<dbReference type="GO" id="GO:0003824">
    <property type="term" value="F:catalytic activity"/>
    <property type="evidence" value="ECO:0007669"/>
    <property type="project" value="InterPro"/>
</dbReference>
<gene>
    <name evidence="2" type="ORF">AVDCRST_MAG75-257</name>
</gene>
<name>A0A6J4N4Q6_9ACTN</name>
<evidence type="ECO:0000313" key="2">
    <source>
        <dbReference type="EMBL" id="CAA9373087.1"/>
    </source>
</evidence>